<dbReference type="PANTHER" id="PTHR31973">
    <property type="entry name" value="POLYPROTEIN, PUTATIVE-RELATED"/>
    <property type="match status" value="1"/>
</dbReference>
<reference evidence="1" key="5">
    <citation type="journal article" date="2021" name="G3 (Bethesda)">
        <title>Aegilops tauschii genome assembly Aet v5.0 features greater sequence contiguity and improved annotation.</title>
        <authorList>
            <person name="Wang L."/>
            <person name="Zhu T."/>
            <person name="Rodriguez J.C."/>
            <person name="Deal K.R."/>
            <person name="Dubcovsky J."/>
            <person name="McGuire P.E."/>
            <person name="Lux T."/>
            <person name="Spannagl M."/>
            <person name="Mayer K.F.X."/>
            <person name="Baldrich P."/>
            <person name="Meyers B.C."/>
            <person name="Huo N."/>
            <person name="Gu Y.Q."/>
            <person name="Zhou H."/>
            <person name="Devos K.M."/>
            <person name="Bennetzen J.L."/>
            <person name="Unver T."/>
            <person name="Budak H."/>
            <person name="Gulick P.J."/>
            <person name="Galiba G."/>
            <person name="Kalapos B."/>
            <person name="Nelson D.R."/>
            <person name="Li P."/>
            <person name="You F.M."/>
            <person name="Luo M.C."/>
            <person name="Dvorak J."/>
        </authorList>
    </citation>
    <scope>NUCLEOTIDE SEQUENCE [LARGE SCALE GENOMIC DNA]</scope>
    <source>
        <strain evidence="1">cv. AL8/78</strain>
    </source>
</reference>
<protein>
    <submittedName>
        <fullName evidence="1">Uncharacterized protein</fullName>
    </submittedName>
</protein>
<name>A0A453NYJ9_AEGTS</name>
<reference evidence="2" key="1">
    <citation type="journal article" date="2014" name="Science">
        <title>Ancient hybridizations among the ancestral genomes of bread wheat.</title>
        <authorList>
            <consortium name="International Wheat Genome Sequencing Consortium,"/>
            <person name="Marcussen T."/>
            <person name="Sandve S.R."/>
            <person name="Heier L."/>
            <person name="Spannagl M."/>
            <person name="Pfeifer M."/>
            <person name="Jakobsen K.S."/>
            <person name="Wulff B.B."/>
            <person name="Steuernagel B."/>
            <person name="Mayer K.F."/>
            <person name="Olsen O.A."/>
        </authorList>
    </citation>
    <scope>NUCLEOTIDE SEQUENCE [LARGE SCALE GENOMIC DNA]</scope>
    <source>
        <strain evidence="2">cv. AL8/78</strain>
    </source>
</reference>
<dbReference type="AlphaFoldDB" id="A0A453NYJ9"/>
<accession>A0A453NYJ9</accession>
<organism evidence="1 2">
    <name type="scientific">Aegilops tauschii subsp. strangulata</name>
    <name type="common">Goatgrass</name>
    <dbReference type="NCBI Taxonomy" id="200361"/>
    <lineage>
        <taxon>Eukaryota</taxon>
        <taxon>Viridiplantae</taxon>
        <taxon>Streptophyta</taxon>
        <taxon>Embryophyta</taxon>
        <taxon>Tracheophyta</taxon>
        <taxon>Spermatophyta</taxon>
        <taxon>Magnoliopsida</taxon>
        <taxon>Liliopsida</taxon>
        <taxon>Poales</taxon>
        <taxon>Poaceae</taxon>
        <taxon>BOP clade</taxon>
        <taxon>Pooideae</taxon>
        <taxon>Triticodae</taxon>
        <taxon>Triticeae</taxon>
        <taxon>Triticinae</taxon>
        <taxon>Aegilops</taxon>
    </lineage>
</organism>
<evidence type="ECO:0000313" key="2">
    <source>
        <dbReference type="Proteomes" id="UP000015105"/>
    </source>
</evidence>
<evidence type="ECO:0000313" key="1">
    <source>
        <dbReference type="EnsemblPlants" id="AET6Gv20543300.1"/>
    </source>
</evidence>
<dbReference type="Proteomes" id="UP000015105">
    <property type="component" value="Chromosome 6D"/>
</dbReference>
<proteinExistence type="predicted"/>
<reference evidence="2" key="2">
    <citation type="journal article" date="2017" name="Nat. Plants">
        <title>The Aegilops tauschii genome reveals multiple impacts of transposons.</title>
        <authorList>
            <person name="Zhao G."/>
            <person name="Zou C."/>
            <person name="Li K."/>
            <person name="Wang K."/>
            <person name="Li T."/>
            <person name="Gao L."/>
            <person name="Zhang X."/>
            <person name="Wang H."/>
            <person name="Yang Z."/>
            <person name="Liu X."/>
            <person name="Jiang W."/>
            <person name="Mao L."/>
            <person name="Kong X."/>
            <person name="Jiao Y."/>
            <person name="Jia J."/>
        </authorList>
    </citation>
    <scope>NUCLEOTIDE SEQUENCE [LARGE SCALE GENOMIC DNA]</scope>
    <source>
        <strain evidence="2">cv. AL8/78</strain>
    </source>
</reference>
<reference evidence="1" key="4">
    <citation type="submission" date="2019-03" db="UniProtKB">
        <authorList>
            <consortium name="EnsemblPlants"/>
        </authorList>
    </citation>
    <scope>IDENTIFICATION</scope>
</reference>
<dbReference type="Gramene" id="AET6Gv20543300.1">
    <property type="protein sequence ID" value="AET6Gv20543300.1"/>
    <property type="gene ID" value="AET6Gv20543300"/>
</dbReference>
<reference evidence="1" key="3">
    <citation type="journal article" date="2017" name="Nature">
        <title>Genome sequence of the progenitor of the wheat D genome Aegilops tauschii.</title>
        <authorList>
            <person name="Luo M.C."/>
            <person name="Gu Y.Q."/>
            <person name="Puiu D."/>
            <person name="Wang H."/>
            <person name="Twardziok S.O."/>
            <person name="Deal K.R."/>
            <person name="Huo N."/>
            <person name="Zhu T."/>
            <person name="Wang L."/>
            <person name="Wang Y."/>
            <person name="McGuire P.E."/>
            <person name="Liu S."/>
            <person name="Long H."/>
            <person name="Ramasamy R.K."/>
            <person name="Rodriguez J.C."/>
            <person name="Van S.L."/>
            <person name="Yuan L."/>
            <person name="Wang Z."/>
            <person name="Xia Z."/>
            <person name="Xiao L."/>
            <person name="Anderson O.D."/>
            <person name="Ouyang S."/>
            <person name="Liang Y."/>
            <person name="Zimin A.V."/>
            <person name="Pertea G."/>
            <person name="Qi P."/>
            <person name="Bennetzen J.L."/>
            <person name="Dai X."/>
            <person name="Dawson M.W."/>
            <person name="Muller H.G."/>
            <person name="Kugler K."/>
            <person name="Rivarola-Duarte L."/>
            <person name="Spannagl M."/>
            <person name="Mayer K.F.X."/>
            <person name="Lu F.H."/>
            <person name="Bevan M.W."/>
            <person name="Leroy P."/>
            <person name="Li P."/>
            <person name="You F.M."/>
            <person name="Sun Q."/>
            <person name="Liu Z."/>
            <person name="Lyons E."/>
            <person name="Wicker T."/>
            <person name="Salzberg S.L."/>
            <person name="Devos K.M."/>
            <person name="Dvorak J."/>
        </authorList>
    </citation>
    <scope>NUCLEOTIDE SEQUENCE [LARGE SCALE GENOMIC DNA]</scope>
    <source>
        <strain evidence="1">cv. AL8/78</strain>
    </source>
</reference>
<keyword evidence="2" id="KW-1185">Reference proteome</keyword>
<dbReference type="EnsemblPlants" id="AET6Gv20543300.1">
    <property type="protein sequence ID" value="AET6Gv20543300.1"/>
    <property type="gene ID" value="AET6Gv20543300"/>
</dbReference>
<sequence>IMRIERKHWARAFFPVGSVCDSVDNNLCESFNNDIVEARFYPIISMLEKIRHKMTLRVQENRGKSAKWTSSDICPNIFQKLK</sequence>
<dbReference type="PANTHER" id="PTHR31973:SF187">
    <property type="entry name" value="MUTATOR TRANSPOSASE MUDRA PROTEIN"/>
    <property type="match status" value="1"/>
</dbReference>